<dbReference type="PANTHER" id="PTHR42695:SF5">
    <property type="entry name" value="GLUTAMINE AMIDOTRANSFERASE YLR126C-RELATED"/>
    <property type="match status" value="1"/>
</dbReference>
<keyword evidence="2" id="KW-0808">Transferase</keyword>
<name>A0A0R1ZRS1_9LACO</name>
<dbReference type="PROSITE" id="PS51273">
    <property type="entry name" value="GATASE_TYPE_1"/>
    <property type="match status" value="1"/>
</dbReference>
<dbReference type="EMBL" id="AYYO01000011">
    <property type="protein sequence ID" value="KRM55908.1"/>
    <property type="molecule type" value="Genomic_DNA"/>
</dbReference>
<organism evidence="2 3">
    <name type="scientific">Lacticaseibacillus sharpeae JCM 1186 = DSM 20505</name>
    <dbReference type="NCBI Taxonomy" id="1291052"/>
    <lineage>
        <taxon>Bacteria</taxon>
        <taxon>Bacillati</taxon>
        <taxon>Bacillota</taxon>
        <taxon>Bacilli</taxon>
        <taxon>Lactobacillales</taxon>
        <taxon>Lactobacillaceae</taxon>
        <taxon>Lacticaseibacillus</taxon>
    </lineage>
</organism>
<dbReference type="Proteomes" id="UP000051679">
    <property type="component" value="Unassembled WGS sequence"/>
</dbReference>
<comment type="caution">
    <text evidence="2">The sequence shown here is derived from an EMBL/GenBank/DDBJ whole genome shotgun (WGS) entry which is preliminary data.</text>
</comment>
<evidence type="ECO:0000259" key="1">
    <source>
        <dbReference type="Pfam" id="PF00117"/>
    </source>
</evidence>
<evidence type="ECO:0000313" key="3">
    <source>
        <dbReference type="Proteomes" id="UP000051679"/>
    </source>
</evidence>
<dbReference type="InterPro" id="IPR017926">
    <property type="entry name" value="GATASE"/>
</dbReference>
<dbReference type="InterPro" id="IPR029062">
    <property type="entry name" value="Class_I_gatase-like"/>
</dbReference>
<keyword evidence="3" id="KW-1185">Reference proteome</keyword>
<dbReference type="GO" id="GO:0016740">
    <property type="term" value="F:transferase activity"/>
    <property type="evidence" value="ECO:0007669"/>
    <property type="project" value="UniProtKB-KW"/>
</dbReference>
<dbReference type="CDD" id="cd01741">
    <property type="entry name" value="GATase1_1"/>
    <property type="match status" value="1"/>
</dbReference>
<dbReference type="PATRIC" id="fig|1291052.5.peg.975"/>
<dbReference type="Gene3D" id="3.40.50.880">
    <property type="match status" value="1"/>
</dbReference>
<dbReference type="InterPro" id="IPR044992">
    <property type="entry name" value="ChyE-like"/>
</dbReference>
<gene>
    <name evidence="2" type="ORF">FC18_GL000961</name>
</gene>
<protein>
    <submittedName>
        <fullName evidence="2">GMP synthase glutamine amidotransferase subunit</fullName>
    </submittedName>
</protein>
<feature type="domain" description="Glutamine amidotransferase" evidence="1">
    <location>
        <begin position="37"/>
        <end position="188"/>
    </location>
</feature>
<accession>A0A0R1ZRS1</accession>
<dbReference type="SUPFAM" id="SSF52317">
    <property type="entry name" value="Class I glutamine amidotransferase-like"/>
    <property type="match status" value="1"/>
</dbReference>
<proteinExistence type="predicted"/>
<evidence type="ECO:0000313" key="2">
    <source>
        <dbReference type="EMBL" id="KRM55908.1"/>
    </source>
</evidence>
<dbReference type="PANTHER" id="PTHR42695">
    <property type="entry name" value="GLUTAMINE AMIDOTRANSFERASE YLR126C-RELATED"/>
    <property type="match status" value="1"/>
</dbReference>
<dbReference type="Pfam" id="PF00117">
    <property type="entry name" value="GATase"/>
    <property type="match status" value="1"/>
</dbReference>
<sequence length="225" mass="25111">MLERISNTWTPNNWQRTEQMIIDVMQHDARVGLGSIADWAAANDVELRVHRLDEGEDIRALNPADMDGLLVLGGFNSVNDDETWLAAERIIIRSLDKLGRPVFGICLGAQQIVRAFGAPVFKKDRDFGFGQVTDITAGTQFTAMNWHSDYMSELPGATQLYTSTKTPNQGFKYHAHIMGLQFHLEVTPAMVQDWAELAQVSVDDSDVDYAAMHGRLAELLTATFL</sequence>
<dbReference type="STRING" id="1291052.FC18_GL000961"/>
<reference evidence="2 3" key="1">
    <citation type="journal article" date="2015" name="Genome Announc.">
        <title>Expanding the biotechnology potential of lactobacilli through comparative genomics of 213 strains and associated genera.</title>
        <authorList>
            <person name="Sun Z."/>
            <person name="Harris H.M."/>
            <person name="McCann A."/>
            <person name="Guo C."/>
            <person name="Argimon S."/>
            <person name="Zhang W."/>
            <person name="Yang X."/>
            <person name="Jeffery I.B."/>
            <person name="Cooney J.C."/>
            <person name="Kagawa T.F."/>
            <person name="Liu W."/>
            <person name="Song Y."/>
            <person name="Salvetti E."/>
            <person name="Wrobel A."/>
            <person name="Rasinkangas P."/>
            <person name="Parkhill J."/>
            <person name="Rea M.C."/>
            <person name="O'Sullivan O."/>
            <person name="Ritari J."/>
            <person name="Douillard F.P."/>
            <person name="Paul Ross R."/>
            <person name="Yang R."/>
            <person name="Briner A.E."/>
            <person name="Felis G.E."/>
            <person name="de Vos W.M."/>
            <person name="Barrangou R."/>
            <person name="Klaenhammer T.R."/>
            <person name="Caufield P.W."/>
            <person name="Cui Y."/>
            <person name="Zhang H."/>
            <person name="O'Toole P.W."/>
        </authorList>
    </citation>
    <scope>NUCLEOTIDE SEQUENCE [LARGE SCALE GENOMIC DNA]</scope>
    <source>
        <strain evidence="2 3">DSM 20505</strain>
    </source>
</reference>
<dbReference type="AlphaFoldDB" id="A0A0R1ZRS1"/>
<keyword evidence="2" id="KW-0315">Glutamine amidotransferase</keyword>
<dbReference type="GO" id="GO:0005829">
    <property type="term" value="C:cytosol"/>
    <property type="evidence" value="ECO:0007669"/>
    <property type="project" value="TreeGrafter"/>
</dbReference>